<dbReference type="InterPro" id="IPR009030">
    <property type="entry name" value="Growth_fac_rcpt_cys_sf"/>
</dbReference>
<name>A0AAD5T4Y8_9FUNG</name>
<dbReference type="PANTHER" id="PTHR11319">
    <property type="entry name" value="G PROTEIN-COUPLED RECEPTOR-RELATED"/>
    <property type="match status" value="1"/>
</dbReference>
<gene>
    <name evidence="3" type="ORF">HK100_012956</name>
</gene>
<keyword evidence="1" id="KW-0472">Membrane</keyword>
<evidence type="ECO:0000313" key="4">
    <source>
        <dbReference type="Proteomes" id="UP001211907"/>
    </source>
</evidence>
<dbReference type="AlphaFoldDB" id="A0AAD5T4Y8"/>
<organism evidence="3 4">
    <name type="scientific">Physocladia obscura</name>
    <dbReference type="NCBI Taxonomy" id="109957"/>
    <lineage>
        <taxon>Eukaryota</taxon>
        <taxon>Fungi</taxon>
        <taxon>Fungi incertae sedis</taxon>
        <taxon>Chytridiomycota</taxon>
        <taxon>Chytridiomycota incertae sedis</taxon>
        <taxon>Chytridiomycetes</taxon>
        <taxon>Chytridiales</taxon>
        <taxon>Chytriomycetaceae</taxon>
        <taxon>Physocladia</taxon>
    </lineage>
</organism>
<feature type="transmembrane region" description="Helical" evidence="1">
    <location>
        <begin position="638"/>
        <end position="663"/>
    </location>
</feature>
<dbReference type="PANTHER" id="PTHR11319:SF35">
    <property type="entry name" value="OUTER MEMBRANE PROTEIN PMPC-RELATED"/>
    <property type="match status" value="1"/>
</dbReference>
<keyword evidence="1" id="KW-0812">Transmembrane</keyword>
<dbReference type="Proteomes" id="UP001211907">
    <property type="component" value="Unassembled WGS sequence"/>
</dbReference>
<comment type="caution">
    <text evidence="3">The sequence shown here is derived from an EMBL/GenBank/DDBJ whole genome shotgun (WGS) entry which is preliminary data.</text>
</comment>
<dbReference type="CDD" id="cd00185">
    <property type="entry name" value="TNFRSF"/>
    <property type="match status" value="1"/>
</dbReference>
<reference evidence="3" key="1">
    <citation type="submission" date="2020-05" db="EMBL/GenBank/DDBJ databases">
        <title>Phylogenomic resolution of chytrid fungi.</title>
        <authorList>
            <person name="Stajich J.E."/>
            <person name="Amses K."/>
            <person name="Simmons R."/>
            <person name="Seto K."/>
            <person name="Myers J."/>
            <person name="Bonds A."/>
            <person name="Quandt C.A."/>
            <person name="Barry K."/>
            <person name="Liu P."/>
            <person name="Grigoriev I."/>
            <person name="Longcore J.E."/>
            <person name="James T.Y."/>
        </authorList>
    </citation>
    <scope>NUCLEOTIDE SEQUENCE</scope>
    <source>
        <strain evidence="3">JEL0513</strain>
    </source>
</reference>
<proteinExistence type="predicted"/>
<protein>
    <recommendedName>
        <fullName evidence="5">Tyrosine-protein kinase ephrin type A/B receptor-like domain-containing protein</fullName>
    </recommendedName>
</protein>
<feature type="transmembrane region" description="Helical" evidence="1">
    <location>
        <begin position="692"/>
        <end position="717"/>
    </location>
</feature>
<feature type="transmembrane region" description="Helical" evidence="1">
    <location>
        <begin position="544"/>
        <end position="577"/>
    </location>
</feature>
<accession>A0AAD5T4Y8</accession>
<evidence type="ECO:0000256" key="1">
    <source>
        <dbReference type="SAM" id="Phobius"/>
    </source>
</evidence>
<dbReference type="SUPFAM" id="SSF57184">
    <property type="entry name" value="Growth factor receptor domain"/>
    <property type="match status" value="1"/>
</dbReference>
<evidence type="ECO:0000313" key="3">
    <source>
        <dbReference type="EMBL" id="KAJ3120054.1"/>
    </source>
</evidence>
<keyword evidence="2" id="KW-0732">Signal</keyword>
<feature type="chain" id="PRO_5042104082" description="Tyrosine-protein kinase ephrin type A/B receptor-like domain-containing protein" evidence="2">
    <location>
        <begin position="22"/>
        <end position="922"/>
    </location>
</feature>
<keyword evidence="4" id="KW-1185">Reference proteome</keyword>
<dbReference type="SUPFAM" id="SSF53850">
    <property type="entry name" value="Periplasmic binding protein-like II"/>
    <property type="match status" value="1"/>
</dbReference>
<feature type="transmembrane region" description="Helical" evidence="1">
    <location>
        <begin position="597"/>
        <end position="617"/>
    </location>
</feature>
<keyword evidence="1" id="KW-1133">Transmembrane helix</keyword>
<dbReference type="EMBL" id="JADGJH010000998">
    <property type="protein sequence ID" value="KAJ3120054.1"/>
    <property type="molecule type" value="Genomic_DNA"/>
</dbReference>
<sequence length="922" mass="103751">MYANLIKVALVLCGFSSFITSVPQPPPNLDSDLEIDNFKPESCLNNSYLQKYGWANFSTFTGNKRTIIFEAQYWDSSLYTSYMFYFLLTEVMGYKVNFRVYDGGPPTGVRLNYQHSTDVVLELWPSDAISWYQKYTQLTNTVTSYGSIGYTGRNGLYFPTYMLNQFPQYDSLDFWKSFTHRDTLQLFPESGTAPVQINADGSYQCDNVPFGCTNGTYDPAWYRPEDKRYFSEIWAYSLASTPFYFNRLVDGLHLNLTINFLGNNNYNIMQAAYSVSFNLTRFVFPDDQFGKYSLFQADPEHTPVPVDIPVETLFKATSAKFTTDFPELVYYVSKFQISDDTIEEMLSTGIVNGNWSDPHYYNSACEWLLENEETWKYWIPPTPTVYSTCPIGTGRYMSQSLWICLACPEGTFNLNESTSTGCQPCFAGTNCHGGLLVTVEASYWMPGLPENSTGDYLPEIHICPFAKQCCPNGNCTGGDNVCASGFHGIFCTECSDATLYPWNGKCMACSSVGASLFLTIIIPILATLAVLFVPKYHAAEIEQLFFYFQVINLIFDGDLGAVIGFSGINTILAIFSLDIDALVIDCPLPIRGVQKDLFRFMLPMLILVYFFGYFTLAKRFPEIKQMLPIYMAKQNTDVMFARSFTIVISFIFMPLVEAALVIVNCDIVDGVHVMFYSPEVVCYSPTHILPAIIAYFVLFVMFFLYPVSLFVILANLWRKSRIFTINENDVAKMDITDQIFESFYVPYRNIAPVNSLLGARKDLEGSDLPALALTDPGAAVLGRVSGQRFWRGVGVFGGRGCVAAQHSQRCRLVDSHPADVAGAKAAIDADPSLPPNIWQTIPLDMRNQSIVGFPLFSKSSWLLAGVILALKVAAIATRRLHDMIMKRSAFQMRSVMVQAIVRKSLYIDPKYSSKYSQVTFSI</sequence>
<feature type="signal peptide" evidence="2">
    <location>
        <begin position="1"/>
        <end position="21"/>
    </location>
</feature>
<evidence type="ECO:0008006" key="5">
    <source>
        <dbReference type="Google" id="ProtNLM"/>
    </source>
</evidence>
<feature type="transmembrane region" description="Helical" evidence="1">
    <location>
        <begin position="512"/>
        <end position="532"/>
    </location>
</feature>
<evidence type="ECO:0000256" key="2">
    <source>
        <dbReference type="SAM" id="SignalP"/>
    </source>
</evidence>